<evidence type="ECO:0000256" key="5">
    <source>
        <dbReference type="ARBA" id="ARBA00023054"/>
    </source>
</evidence>
<dbReference type="Pfam" id="PF00225">
    <property type="entry name" value="Kinesin"/>
    <property type="match status" value="1"/>
</dbReference>
<evidence type="ECO:0000256" key="9">
    <source>
        <dbReference type="SAM" id="MobiDB-lite"/>
    </source>
</evidence>
<evidence type="ECO:0000259" key="10">
    <source>
        <dbReference type="PROSITE" id="PS50067"/>
    </source>
</evidence>
<dbReference type="AlphaFoldDB" id="A0A182YSA3"/>
<evidence type="ECO:0000256" key="6">
    <source>
        <dbReference type="ARBA" id="ARBA00023175"/>
    </source>
</evidence>
<dbReference type="InterPro" id="IPR001752">
    <property type="entry name" value="Kinesin_motor_dom"/>
</dbReference>
<comment type="subcellular location">
    <subcellularLocation>
        <location evidence="1">Cytoplasm</location>
        <location evidence="1">Cytoskeleton</location>
    </subcellularLocation>
</comment>
<dbReference type="GO" id="GO:0005524">
    <property type="term" value="F:ATP binding"/>
    <property type="evidence" value="ECO:0007669"/>
    <property type="project" value="UniProtKB-UniRule"/>
</dbReference>
<dbReference type="Proteomes" id="UP000076408">
    <property type="component" value="Unassembled WGS sequence"/>
</dbReference>
<reference evidence="12" key="1">
    <citation type="journal article" date="2014" name="Genome Biol.">
        <title>Genome analysis of a major urban malaria vector mosquito, Anopheles stephensi.</title>
        <authorList>
            <person name="Jiang X."/>
            <person name="Peery A."/>
            <person name="Hall A.B."/>
            <person name="Sharma A."/>
            <person name="Chen X.G."/>
            <person name="Waterhouse R.M."/>
            <person name="Komissarov A."/>
            <person name="Riehle M.M."/>
            <person name="Shouche Y."/>
            <person name="Sharakhova M.V."/>
            <person name="Lawson D."/>
            <person name="Pakpour N."/>
            <person name="Arensburger P."/>
            <person name="Davidson V.L."/>
            <person name="Eiglmeier K."/>
            <person name="Emrich S."/>
            <person name="George P."/>
            <person name="Kennedy R.C."/>
            <person name="Mane S.P."/>
            <person name="Maslen G."/>
            <person name="Oringanje C."/>
            <person name="Qi Y."/>
            <person name="Settlage R."/>
            <person name="Tojo M."/>
            <person name="Tubio J.M."/>
            <person name="Unger M.F."/>
            <person name="Wang B."/>
            <person name="Vernick K.D."/>
            <person name="Ribeiro J.M."/>
            <person name="James A.A."/>
            <person name="Michel K."/>
            <person name="Riehle M.A."/>
            <person name="Luckhart S."/>
            <person name="Sharakhov I.V."/>
            <person name="Tu Z."/>
        </authorList>
    </citation>
    <scope>NUCLEOTIDE SEQUENCE [LARGE SCALE GENOMIC DNA]</scope>
    <source>
        <strain evidence="12">Indian</strain>
    </source>
</reference>
<evidence type="ECO:0000256" key="4">
    <source>
        <dbReference type="ARBA" id="ARBA00022840"/>
    </source>
</evidence>
<dbReference type="SUPFAM" id="SSF52540">
    <property type="entry name" value="P-loop containing nucleoside triphosphate hydrolases"/>
    <property type="match status" value="1"/>
</dbReference>
<keyword evidence="3 8" id="KW-0547">Nucleotide-binding</keyword>
<comment type="similarity">
    <text evidence="8">Belongs to the TRAFAC class myosin-kinesin ATPase superfamily. Kinesin family.</text>
</comment>
<dbReference type="InterPro" id="IPR036961">
    <property type="entry name" value="Kinesin_motor_dom_sf"/>
</dbReference>
<dbReference type="PANTHER" id="PTHR47968">
    <property type="entry name" value="CENTROMERE PROTEIN E"/>
    <property type="match status" value="1"/>
</dbReference>
<evidence type="ECO:0000313" key="12">
    <source>
        <dbReference type="Proteomes" id="UP000076408"/>
    </source>
</evidence>
<keyword evidence="7" id="KW-0963">Cytoplasm</keyword>
<feature type="region of interest" description="Disordered" evidence="9">
    <location>
        <begin position="80"/>
        <end position="139"/>
    </location>
</feature>
<keyword evidence="6 8" id="KW-0505">Motor protein</keyword>
<evidence type="ECO:0000256" key="2">
    <source>
        <dbReference type="ARBA" id="ARBA00022701"/>
    </source>
</evidence>
<dbReference type="InterPro" id="IPR027417">
    <property type="entry name" value="P-loop_NTPase"/>
</dbReference>
<dbReference type="GO" id="GO:0007018">
    <property type="term" value="P:microtubule-based movement"/>
    <property type="evidence" value="ECO:0007669"/>
    <property type="project" value="InterPro"/>
</dbReference>
<dbReference type="VEuPathDB" id="VectorBase:ASTE001321"/>
<dbReference type="EnsemblMetazoa" id="ASTEI11339-RA">
    <property type="protein sequence ID" value="ASTEI11339-PA"/>
    <property type="gene ID" value="ASTEI11339"/>
</dbReference>
<dbReference type="STRING" id="30069.A0A182YSA3"/>
<keyword evidence="12" id="KW-1185">Reference proteome</keyword>
<keyword evidence="7" id="KW-0206">Cytoskeleton</keyword>
<dbReference type="InterPro" id="IPR027640">
    <property type="entry name" value="Kinesin-like_fam"/>
</dbReference>
<dbReference type="PANTHER" id="PTHR47968:SF13">
    <property type="entry name" value="KINESIN-LIKE PROTEIN KIF19 ISOFORM X1"/>
    <property type="match status" value="1"/>
</dbReference>
<feature type="compositionally biased region" description="Polar residues" evidence="9">
    <location>
        <begin position="1"/>
        <end position="18"/>
    </location>
</feature>
<name>A0A182YSA3_ANOST</name>
<dbReference type="GO" id="GO:0008017">
    <property type="term" value="F:microtubule binding"/>
    <property type="evidence" value="ECO:0007669"/>
    <property type="project" value="InterPro"/>
</dbReference>
<feature type="compositionally biased region" description="Polar residues" evidence="9">
    <location>
        <begin position="95"/>
        <end position="111"/>
    </location>
</feature>
<proteinExistence type="inferred from homology"/>
<feature type="region of interest" description="Disordered" evidence="9">
    <location>
        <begin position="1"/>
        <end position="24"/>
    </location>
</feature>
<protein>
    <recommendedName>
        <fullName evidence="10">Kinesin motor domain-containing protein</fullName>
    </recommendedName>
</protein>
<evidence type="ECO:0000256" key="7">
    <source>
        <dbReference type="ARBA" id="ARBA00023212"/>
    </source>
</evidence>
<dbReference type="Gene3D" id="3.40.850.10">
    <property type="entry name" value="Kinesin motor domain"/>
    <property type="match status" value="1"/>
</dbReference>
<organism evidence="11 12">
    <name type="scientific">Anopheles stephensi</name>
    <name type="common">Indo-Pakistan malaria mosquito</name>
    <dbReference type="NCBI Taxonomy" id="30069"/>
    <lineage>
        <taxon>Eukaryota</taxon>
        <taxon>Metazoa</taxon>
        <taxon>Ecdysozoa</taxon>
        <taxon>Arthropoda</taxon>
        <taxon>Hexapoda</taxon>
        <taxon>Insecta</taxon>
        <taxon>Pterygota</taxon>
        <taxon>Neoptera</taxon>
        <taxon>Endopterygota</taxon>
        <taxon>Diptera</taxon>
        <taxon>Nematocera</taxon>
        <taxon>Culicoidea</taxon>
        <taxon>Culicidae</taxon>
        <taxon>Anophelinae</taxon>
        <taxon>Anopheles</taxon>
    </lineage>
</organism>
<feature type="binding site" evidence="8">
    <location>
        <begin position="73"/>
        <end position="80"/>
    </location>
    <ligand>
        <name>ATP</name>
        <dbReference type="ChEBI" id="CHEBI:30616"/>
    </ligand>
</feature>
<evidence type="ECO:0000256" key="3">
    <source>
        <dbReference type="ARBA" id="ARBA00022741"/>
    </source>
</evidence>
<keyword evidence="2" id="KW-0493">Microtubule</keyword>
<keyword evidence="4 8" id="KW-0067">ATP-binding</keyword>
<accession>A0A182YSA3</accession>
<dbReference type="GO" id="GO:0003777">
    <property type="term" value="F:microtubule motor activity"/>
    <property type="evidence" value="ECO:0007669"/>
    <property type="project" value="InterPro"/>
</dbReference>
<reference evidence="11" key="2">
    <citation type="submission" date="2020-05" db="UniProtKB">
        <authorList>
            <consortium name="EnsemblMetazoa"/>
        </authorList>
    </citation>
    <scope>IDENTIFICATION</scope>
    <source>
        <strain evidence="11">Indian</strain>
    </source>
</reference>
<dbReference type="PROSITE" id="PS50067">
    <property type="entry name" value="KINESIN_MOTOR_2"/>
    <property type="match status" value="1"/>
</dbReference>
<dbReference type="GO" id="GO:0005874">
    <property type="term" value="C:microtubule"/>
    <property type="evidence" value="ECO:0007669"/>
    <property type="project" value="UniProtKB-KW"/>
</dbReference>
<dbReference type="VEuPathDB" id="VectorBase:ASTEI20_045554"/>
<dbReference type="OMA" id="ETNCIQA"/>
<evidence type="ECO:0000256" key="1">
    <source>
        <dbReference type="ARBA" id="ARBA00004245"/>
    </source>
</evidence>
<sequence length="171" mass="18008">MSDSSETNCIQAPPNRSGSLLFDDGTRNKPKKYNYDCVFGEASTQVEEVYTVAVAPLVQDVLNGYNAAVFAYGATGSGKTHTMLGPHVRPVRVNPGTQNSSQSGPATSTPGETPASPSDALPNVADQQQQQQAASGVGASMVQPSSGLMIRAVADIFDYIDRHGGEEAKFR</sequence>
<keyword evidence="5" id="KW-0175">Coiled coil</keyword>
<feature type="domain" description="Kinesin motor" evidence="10">
    <location>
        <begin position="1"/>
        <end position="171"/>
    </location>
</feature>
<evidence type="ECO:0000313" key="11">
    <source>
        <dbReference type="EnsemblMetazoa" id="ASTEI11339-PA"/>
    </source>
</evidence>
<evidence type="ECO:0000256" key="8">
    <source>
        <dbReference type="PROSITE-ProRule" id="PRU00283"/>
    </source>
</evidence>
<dbReference type="VEuPathDB" id="VectorBase:ASTEI11339"/>